<dbReference type="Proteomes" id="UP000050509">
    <property type="component" value="Unassembled WGS sequence"/>
</dbReference>
<evidence type="ECO:0000313" key="2">
    <source>
        <dbReference type="Proteomes" id="UP000050509"/>
    </source>
</evidence>
<protein>
    <submittedName>
        <fullName evidence="1">Uncharacterized protein</fullName>
    </submittedName>
</protein>
<accession>A0A0P9CPN3</accession>
<proteinExistence type="predicted"/>
<sequence>PAHVRAWQARYAELAPKPAVVAGADDDAIDAWAVLLDLALVVHTDLSSQVAAQTLAGQPPAGLTLAA</sequence>
<name>A0A0P9CPN3_9CHLR</name>
<comment type="caution">
    <text evidence="1">The sequence shown here is derived from an EMBL/GenBank/DDBJ whole genome shotgun (WGS) entry which is preliminary data.</text>
</comment>
<organism evidence="1 2">
    <name type="scientific">Kouleothrix aurantiaca</name>
    <dbReference type="NCBI Taxonomy" id="186479"/>
    <lineage>
        <taxon>Bacteria</taxon>
        <taxon>Bacillati</taxon>
        <taxon>Chloroflexota</taxon>
        <taxon>Chloroflexia</taxon>
        <taxon>Chloroflexales</taxon>
        <taxon>Roseiflexineae</taxon>
        <taxon>Roseiflexaceae</taxon>
        <taxon>Kouleothrix</taxon>
    </lineage>
</organism>
<dbReference type="EMBL" id="LJCR01003355">
    <property type="protein sequence ID" value="KPV47604.1"/>
    <property type="molecule type" value="Genomic_DNA"/>
</dbReference>
<feature type="non-terminal residue" evidence="1">
    <location>
        <position position="1"/>
    </location>
</feature>
<keyword evidence="2" id="KW-1185">Reference proteome</keyword>
<dbReference type="AlphaFoldDB" id="A0A0P9CPN3"/>
<evidence type="ECO:0000313" key="1">
    <source>
        <dbReference type="EMBL" id="KPV47604.1"/>
    </source>
</evidence>
<gene>
    <name evidence="1" type="ORF">SE17_42210</name>
</gene>
<reference evidence="1 2" key="1">
    <citation type="submission" date="2015-09" db="EMBL/GenBank/DDBJ databases">
        <title>Draft genome sequence of Kouleothrix aurantiaca JCM 19913.</title>
        <authorList>
            <person name="Hemp J."/>
        </authorList>
    </citation>
    <scope>NUCLEOTIDE SEQUENCE [LARGE SCALE GENOMIC DNA]</scope>
    <source>
        <strain evidence="1 2">COM-B</strain>
    </source>
</reference>